<gene>
    <name evidence="1" type="ORF">GAH_01117</name>
</gene>
<dbReference type="InParanoid" id="A0A0F7IFG3"/>
<evidence type="ECO:0008006" key="3">
    <source>
        <dbReference type="Google" id="ProtNLM"/>
    </source>
</evidence>
<evidence type="ECO:0000313" key="1">
    <source>
        <dbReference type="EMBL" id="AKG91567.1"/>
    </source>
</evidence>
<accession>A0A0F7IFG3</accession>
<dbReference type="STRING" id="113653.GAH_01117"/>
<evidence type="ECO:0000313" key="2">
    <source>
        <dbReference type="Proteomes" id="UP000034723"/>
    </source>
</evidence>
<organism evidence="1 2">
    <name type="scientific">Geoglobus ahangari</name>
    <dbReference type="NCBI Taxonomy" id="113653"/>
    <lineage>
        <taxon>Archaea</taxon>
        <taxon>Methanobacteriati</taxon>
        <taxon>Methanobacteriota</taxon>
        <taxon>Archaeoglobi</taxon>
        <taxon>Archaeoglobales</taxon>
        <taxon>Archaeoglobaceae</taxon>
        <taxon>Geoglobus</taxon>
    </lineage>
</organism>
<dbReference type="InterPro" id="IPR018747">
    <property type="entry name" value="DUF2299"/>
</dbReference>
<sequence length="157" mass="18548">MNFKEMVRNWLMDEGFFKKEVEDENADFHFIIEVSPGSGQVIDVIAPKGRDLLLVASGIKLSDEHYAKVMGLSEKEREKLMWEIRFDLLFLATEFQIVPDAMNPQLFQFTRKLYPEDLTRQVLMDAISEVHKCKLYVVWKMRQKFDRMSGGEEVMYR</sequence>
<name>A0A0F7IFG3_9EURY</name>
<protein>
    <recommendedName>
        <fullName evidence="3">DUF2299 domain-containing protein</fullName>
    </recommendedName>
</protein>
<dbReference type="CDD" id="cd17510">
    <property type="entry name" value="T3SC_YbjN-like_2"/>
    <property type="match status" value="1"/>
</dbReference>
<dbReference type="EMBL" id="CP011267">
    <property type="protein sequence ID" value="AKG91567.1"/>
    <property type="molecule type" value="Genomic_DNA"/>
</dbReference>
<proteinExistence type="predicted"/>
<dbReference type="RefSeq" id="WP_169745342.1">
    <property type="nucleotide sequence ID" value="NZ_CP011267.1"/>
</dbReference>
<dbReference type="KEGG" id="gah:GAH_01117"/>
<dbReference type="Proteomes" id="UP000034723">
    <property type="component" value="Chromosome"/>
</dbReference>
<dbReference type="OrthoDB" id="49672at2157"/>
<dbReference type="AlphaFoldDB" id="A0A0F7IFG3"/>
<dbReference type="Pfam" id="PF10061">
    <property type="entry name" value="DUF2299"/>
    <property type="match status" value="1"/>
</dbReference>
<reference evidence="1 2" key="1">
    <citation type="submission" date="2015-04" db="EMBL/GenBank/DDBJ databases">
        <title>The complete genome sequence of the hyperthermophilic, obligate iron-reducing archaeon Geoglobus ahangari strain 234T.</title>
        <authorList>
            <person name="Manzella M.P."/>
            <person name="Holmes D.E."/>
            <person name="Rocheleau J.M."/>
            <person name="Chung A."/>
            <person name="Reguera G."/>
            <person name="Kashefi K."/>
        </authorList>
    </citation>
    <scope>NUCLEOTIDE SEQUENCE [LARGE SCALE GENOMIC DNA]</scope>
    <source>
        <strain evidence="1 2">234</strain>
    </source>
</reference>
<dbReference type="Gene3D" id="3.30.1460.10">
    <property type="match status" value="1"/>
</dbReference>
<dbReference type="GeneID" id="24803691"/>
<keyword evidence="2" id="KW-1185">Reference proteome</keyword>
<dbReference type="HOGENOM" id="CLU_108779_0_0_2"/>